<dbReference type="PANTHER" id="PTHR11620">
    <property type="entry name" value="60S RIBOSOMAL PROTEIN L23A"/>
    <property type="match status" value="1"/>
</dbReference>
<proteinExistence type="predicted"/>
<accession>A6IMX0</accession>
<dbReference type="InterPro" id="IPR012677">
    <property type="entry name" value="Nucleotide-bd_a/b_plait_sf"/>
</dbReference>
<organism evidence="2 3">
    <name type="scientific">Rattus norvegicus</name>
    <name type="common">Rat</name>
    <dbReference type="NCBI Taxonomy" id="10116"/>
    <lineage>
        <taxon>Eukaryota</taxon>
        <taxon>Metazoa</taxon>
        <taxon>Chordata</taxon>
        <taxon>Craniata</taxon>
        <taxon>Vertebrata</taxon>
        <taxon>Euteleostomi</taxon>
        <taxon>Mammalia</taxon>
        <taxon>Eutheria</taxon>
        <taxon>Euarchontoglires</taxon>
        <taxon>Glires</taxon>
        <taxon>Rodentia</taxon>
        <taxon>Myomorpha</taxon>
        <taxon>Muroidea</taxon>
        <taxon>Muridae</taxon>
        <taxon>Murinae</taxon>
        <taxon>Rattus</taxon>
    </lineage>
</organism>
<feature type="region of interest" description="Disordered" evidence="1">
    <location>
        <begin position="64"/>
        <end position="85"/>
    </location>
</feature>
<evidence type="ECO:0000313" key="3">
    <source>
        <dbReference type="Proteomes" id="UP000234681"/>
    </source>
</evidence>
<dbReference type="EMBL" id="CH473964">
    <property type="protein sequence ID" value="EDM01469.1"/>
    <property type="molecule type" value="Genomic_DNA"/>
</dbReference>
<dbReference type="InterPro" id="IPR013025">
    <property type="entry name" value="Ribosomal_uL23-like"/>
</dbReference>
<protein>
    <submittedName>
        <fullName evidence="2">RCG30334</fullName>
    </submittedName>
</protein>
<dbReference type="Proteomes" id="UP000234681">
    <property type="component" value="Chromosome 4"/>
</dbReference>
<dbReference type="AlphaFoldDB" id="A6IMX0"/>
<dbReference type="GO" id="GO:0003735">
    <property type="term" value="F:structural constituent of ribosome"/>
    <property type="evidence" value="ECO:0007669"/>
    <property type="project" value="InterPro"/>
</dbReference>
<name>A6IMX0_RAT</name>
<dbReference type="Gene3D" id="3.30.70.330">
    <property type="match status" value="1"/>
</dbReference>
<reference evidence="2 3" key="1">
    <citation type="submission" date="2005-09" db="EMBL/GenBank/DDBJ databases">
        <authorList>
            <person name="Mural R.J."/>
            <person name="Li P.W."/>
            <person name="Adams M.D."/>
            <person name="Amanatides P.G."/>
            <person name="Baden-Tillson H."/>
            <person name="Barnstead M."/>
            <person name="Chin S.H."/>
            <person name="Dew I."/>
            <person name="Evans C.A."/>
            <person name="Ferriera S."/>
            <person name="Flanigan M."/>
            <person name="Fosler C."/>
            <person name="Glodek A."/>
            <person name="Gu Z."/>
            <person name="Holt R.A."/>
            <person name="Jennings D."/>
            <person name="Kraft C.L."/>
            <person name="Lu F."/>
            <person name="Nguyen T."/>
            <person name="Nusskern D.R."/>
            <person name="Pfannkoch C.M."/>
            <person name="Sitter C."/>
            <person name="Sutton G.G."/>
            <person name="Venter J.C."/>
            <person name="Wang Z."/>
            <person name="Woodage T."/>
            <person name="Zheng X.H."/>
            <person name="Zhong F."/>
        </authorList>
    </citation>
    <scope>NUCLEOTIDE SEQUENCE [LARGE SCALE GENOMIC DNA]</scope>
    <source>
        <strain>BN</strain>
        <strain evidence="3">Sprague-Dawley</strain>
    </source>
</reference>
<dbReference type="GO" id="GO:0005840">
    <property type="term" value="C:ribosome"/>
    <property type="evidence" value="ECO:0007669"/>
    <property type="project" value="InterPro"/>
</dbReference>
<feature type="compositionally biased region" description="Polar residues" evidence="1">
    <location>
        <begin position="1"/>
        <end position="24"/>
    </location>
</feature>
<gene>
    <name evidence="2" type="ORF">rCG_30334</name>
</gene>
<evidence type="ECO:0000256" key="1">
    <source>
        <dbReference type="SAM" id="MobiDB-lite"/>
    </source>
</evidence>
<feature type="region of interest" description="Disordered" evidence="1">
    <location>
        <begin position="1"/>
        <end position="30"/>
    </location>
</feature>
<sequence>MSTDTKGRSTWSPTFRQPKPSQKSVPRRNKLDHSAIIRFLLTTKSAVKKTEDNTLVLTVDVKARSNRPRRNSMTLIRPDREEADS</sequence>
<dbReference type="GO" id="GO:0006412">
    <property type="term" value="P:translation"/>
    <property type="evidence" value="ECO:0007669"/>
    <property type="project" value="InterPro"/>
</dbReference>
<evidence type="ECO:0000313" key="2">
    <source>
        <dbReference type="EMBL" id="EDM01469.1"/>
    </source>
</evidence>